<accession>A0A6P2CMN7</accession>
<organism evidence="16 17">
    <name type="scientific">Leuconostoc litchii</name>
    <dbReference type="NCBI Taxonomy" id="1981069"/>
    <lineage>
        <taxon>Bacteria</taxon>
        <taxon>Bacillati</taxon>
        <taxon>Bacillota</taxon>
        <taxon>Bacilli</taxon>
        <taxon>Lactobacillales</taxon>
        <taxon>Lactobacillaceae</taxon>
        <taxon>Leuconostoc</taxon>
    </lineage>
</organism>
<reference evidence="16 17" key="1">
    <citation type="submission" date="2019-01" db="EMBL/GenBank/DDBJ databases">
        <title>Leuconostoc litchii sp. nov., a novel lactic acid bacterium isolated from lychee.</title>
        <authorList>
            <person name="Wang L.-T."/>
        </authorList>
    </citation>
    <scope>NUCLEOTIDE SEQUENCE [LARGE SCALE GENOMIC DNA]</scope>
    <source>
        <strain evidence="16 17">MB7</strain>
    </source>
</reference>
<feature type="domain" description="SecA family profile" evidence="15">
    <location>
        <begin position="1"/>
        <end position="573"/>
    </location>
</feature>
<dbReference type="CDD" id="cd17928">
    <property type="entry name" value="DEXDc_SecA"/>
    <property type="match status" value="1"/>
</dbReference>
<comment type="caution">
    <text evidence="16">The sequence shown here is derived from an EMBL/GenBank/DDBJ whole genome shotgun (WGS) entry which is preliminary data.</text>
</comment>
<dbReference type="OrthoDB" id="9805579at2"/>
<dbReference type="InterPro" id="IPR011130">
    <property type="entry name" value="SecA_preprotein_X-link_dom"/>
</dbReference>
<keyword evidence="7 12" id="KW-0067">ATP-binding</keyword>
<comment type="subcellular location">
    <subcellularLocation>
        <location evidence="12">Cell membrane</location>
        <topology evidence="12">Peripheral membrane protein</topology>
        <orientation evidence="12">Cytoplasmic side</orientation>
    </subcellularLocation>
    <subcellularLocation>
        <location evidence="12">Cytoplasm</location>
    </subcellularLocation>
    <subcellularLocation>
        <location evidence="1">Membrane</location>
        <topology evidence="1">Peripheral membrane protein</topology>
    </subcellularLocation>
    <text evidence="12">Distribution is 50-50.</text>
</comment>
<dbReference type="InterPro" id="IPR022490">
    <property type="entry name" value="SecA2"/>
</dbReference>
<dbReference type="PROSITE" id="PS51196">
    <property type="entry name" value="SECA_MOTOR_DEAD"/>
    <property type="match status" value="1"/>
</dbReference>
<dbReference type="InterPro" id="IPR001650">
    <property type="entry name" value="Helicase_C-like"/>
</dbReference>
<dbReference type="PROSITE" id="PS51192">
    <property type="entry name" value="HELICASE_ATP_BIND_1"/>
    <property type="match status" value="1"/>
</dbReference>
<dbReference type="NCBIfam" id="NF006630">
    <property type="entry name" value="PRK09200.1"/>
    <property type="match status" value="1"/>
</dbReference>
<evidence type="ECO:0000256" key="3">
    <source>
        <dbReference type="ARBA" id="ARBA00022448"/>
    </source>
</evidence>
<dbReference type="Proteomes" id="UP000442244">
    <property type="component" value="Unassembled WGS sequence"/>
</dbReference>
<dbReference type="GO" id="GO:0005886">
    <property type="term" value="C:plasma membrane"/>
    <property type="evidence" value="ECO:0007669"/>
    <property type="project" value="UniProtKB-SubCell"/>
</dbReference>
<dbReference type="Gene3D" id="1.10.3060.10">
    <property type="entry name" value="Helical scaffold and wing domains of SecA"/>
    <property type="match status" value="1"/>
</dbReference>
<dbReference type="PANTHER" id="PTHR30612:SF0">
    <property type="entry name" value="CHLOROPLAST PROTEIN-TRANSPORTING ATPASE"/>
    <property type="match status" value="1"/>
</dbReference>
<dbReference type="HAMAP" id="MF_01382">
    <property type="entry name" value="SecA"/>
    <property type="match status" value="1"/>
</dbReference>
<dbReference type="InterPro" id="IPR036670">
    <property type="entry name" value="SecA_X-link_sf"/>
</dbReference>
<evidence type="ECO:0000313" key="17">
    <source>
        <dbReference type="Proteomes" id="UP000442244"/>
    </source>
</evidence>
<dbReference type="GO" id="GO:0006605">
    <property type="term" value="P:protein targeting"/>
    <property type="evidence" value="ECO:0007669"/>
    <property type="project" value="UniProtKB-UniRule"/>
</dbReference>
<dbReference type="InterPro" id="IPR014018">
    <property type="entry name" value="SecA_motor_DEAD"/>
</dbReference>
<comment type="function">
    <text evidence="12">Part of the Sec protein translocase complex. Interacts with the SecYEG preprotein conducting channel. Has a central role in coupling the hydrolysis of ATP to the transfer of proteins into and across the cell membrane, serving as an ATP-driven molecular motor driving the stepwise translocation of polypeptide chains across the membrane.</text>
</comment>
<keyword evidence="11 12" id="KW-0472">Membrane</keyword>
<dbReference type="InterPro" id="IPR000185">
    <property type="entry name" value="SecA"/>
</dbReference>
<dbReference type="PANTHER" id="PTHR30612">
    <property type="entry name" value="SECA INNER MEMBRANE COMPONENT OF SEC PROTEIN SECRETION SYSTEM"/>
    <property type="match status" value="1"/>
</dbReference>
<dbReference type="SUPFAM" id="SSF81886">
    <property type="entry name" value="Helical scaffold and wing domains of SecA"/>
    <property type="match status" value="1"/>
</dbReference>
<dbReference type="SUPFAM" id="SSF52540">
    <property type="entry name" value="P-loop containing nucleoside triphosphate hydrolases"/>
    <property type="match status" value="2"/>
</dbReference>
<dbReference type="SMART" id="SM00958">
    <property type="entry name" value="SecA_PP_bind"/>
    <property type="match status" value="1"/>
</dbReference>
<comment type="similarity">
    <text evidence="2 12">Belongs to the SecA family.</text>
</comment>
<feature type="binding site" evidence="12">
    <location>
        <position position="84"/>
    </location>
    <ligand>
        <name>ATP</name>
        <dbReference type="ChEBI" id="CHEBI:30616"/>
    </ligand>
</feature>
<keyword evidence="10 12" id="KW-0811">Translocation</keyword>
<evidence type="ECO:0000256" key="12">
    <source>
        <dbReference type="HAMAP-Rule" id="MF_01382"/>
    </source>
</evidence>
<feature type="binding site" evidence="12">
    <location>
        <position position="495"/>
    </location>
    <ligand>
        <name>ATP</name>
        <dbReference type="ChEBI" id="CHEBI:30616"/>
    </ligand>
</feature>
<feature type="binding site" evidence="12">
    <location>
        <begin position="102"/>
        <end position="106"/>
    </location>
    <ligand>
        <name>ATP</name>
        <dbReference type="ChEBI" id="CHEBI:30616"/>
    </ligand>
</feature>
<name>A0A6P2CMN7_9LACO</name>
<evidence type="ECO:0000256" key="9">
    <source>
        <dbReference type="ARBA" id="ARBA00022967"/>
    </source>
</evidence>
<dbReference type="InterPro" id="IPR011115">
    <property type="entry name" value="SecA_DEAD"/>
</dbReference>
<dbReference type="Pfam" id="PF21090">
    <property type="entry name" value="P-loop_SecA"/>
    <property type="match status" value="1"/>
</dbReference>
<evidence type="ECO:0000259" key="13">
    <source>
        <dbReference type="PROSITE" id="PS51192"/>
    </source>
</evidence>
<dbReference type="InterPro" id="IPR014001">
    <property type="entry name" value="Helicase_ATP-bd"/>
</dbReference>
<dbReference type="GO" id="GO:0008564">
    <property type="term" value="F:protein-exporting ATPase activity"/>
    <property type="evidence" value="ECO:0007669"/>
    <property type="project" value="UniProtKB-EC"/>
</dbReference>
<evidence type="ECO:0000256" key="8">
    <source>
        <dbReference type="ARBA" id="ARBA00022927"/>
    </source>
</evidence>
<dbReference type="InterPro" id="IPR027417">
    <property type="entry name" value="P-loop_NTPase"/>
</dbReference>
<dbReference type="Gene3D" id="3.40.50.300">
    <property type="entry name" value="P-loop containing nucleotide triphosphate hydrolases"/>
    <property type="match status" value="2"/>
</dbReference>
<evidence type="ECO:0000256" key="5">
    <source>
        <dbReference type="ARBA" id="ARBA00022490"/>
    </source>
</evidence>
<dbReference type="GO" id="GO:0005829">
    <property type="term" value="C:cytosol"/>
    <property type="evidence" value="ECO:0007669"/>
    <property type="project" value="TreeGrafter"/>
</dbReference>
<dbReference type="CDD" id="cd18803">
    <property type="entry name" value="SF2_C_secA"/>
    <property type="match status" value="1"/>
</dbReference>
<evidence type="ECO:0000256" key="2">
    <source>
        <dbReference type="ARBA" id="ARBA00007650"/>
    </source>
</evidence>
<keyword evidence="6 12" id="KW-0547">Nucleotide-binding</keyword>
<dbReference type="SUPFAM" id="SSF81767">
    <property type="entry name" value="Pre-protein crosslinking domain of SecA"/>
    <property type="match status" value="1"/>
</dbReference>
<evidence type="ECO:0000256" key="1">
    <source>
        <dbReference type="ARBA" id="ARBA00004170"/>
    </source>
</evidence>
<feature type="domain" description="Helicase ATP-binding" evidence="13">
    <location>
        <begin position="86"/>
        <end position="249"/>
    </location>
</feature>
<evidence type="ECO:0000256" key="11">
    <source>
        <dbReference type="ARBA" id="ARBA00023136"/>
    </source>
</evidence>
<dbReference type="SMART" id="SM00957">
    <property type="entry name" value="SecA_DEAD"/>
    <property type="match status" value="1"/>
</dbReference>
<dbReference type="Pfam" id="PF07516">
    <property type="entry name" value="SecA_SW"/>
    <property type="match status" value="1"/>
</dbReference>
<protein>
    <recommendedName>
        <fullName evidence="12">Protein translocase subunit SecA</fullName>
        <ecNumber evidence="12">7.4.2.8</ecNumber>
    </recommendedName>
</protein>
<keyword evidence="8 12" id="KW-0653">Protein transport</keyword>
<dbReference type="AlphaFoldDB" id="A0A6P2CMN7"/>
<keyword evidence="5 12" id="KW-0963">Cytoplasm</keyword>
<dbReference type="GO" id="GO:0017038">
    <property type="term" value="P:protein import"/>
    <property type="evidence" value="ECO:0007669"/>
    <property type="project" value="InterPro"/>
</dbReference>
<evidence type="ECO:0000313" key="16">
    <source>
        <dbReference type="EMBL" id="TYC46164.1"/>
    </source>
</evidence>
<sequence>MEMIPLNSLLKKLALKNYYKIFEIVESKSVQYANMSDNQLQDQTFKLKKRLAKGETLDDILPDAFAIVREADKRVLGLYPFREQVIGGIVLHSGNVAEMKTGEGKTLTATMPLYLNALMGHGVMLITVNDYLAARDANEIGPVFEWLGLTVGIGVAQENQQNDDLDKKKIYSSDIIYTTNSALGFDYLFENLADNANDKNIRGFNYAVIDEIDSVLLDMAQTPLIISGAPRVQSNLYQVADYFIKTLEPLEDYELDEEQKHVWLKSTGIKKGEKFFGIDSMMSKENVETYRYIMLALKAHFLYYKNRDYVVENGEIVLLDASNGRKLLGTKLQSGIHQSIEAKENLEITLETRAMASITYQNLFRMFHKLSGMTGTGKTDEKELRDMYNVSVIVVPTHKPIKRFDREDYIYFDLESKLTASVKEIIKYHKIGRPILLGSSSVTMSELYSRILLREGIPHNVLNARNAALESQIIKEAGQKGAVTVATAMAGRGTDIKISDEVNKLGGLIVIGTERMESKRIDNQLRGRSGRQGNNGRSEFFVSLDDEILLKNGAQWLKKYVDKHRKYRLQQLKQRKFKKVIDNAQKSAESQNKTARLQTLEFDEVSRIQREKVYEVRNYLISQEDDYESILESMANTWFDKISSQEELSKNKLNNFILNNLDYQFNKHNQDFERIDFNKKNSIKHFLLKIFQIVLENKKKKISSTFQFKYFQRLILLKAIDTQWVEEVDNLQQLKTIVMNRNLAQHNPVYEYQIEAKKSYTLMIEKINEQAVSGFMLSELSMQRDGSIEVDFA</sequence>
<dbReference type="Pfam" id="PF01043">
    <property type="entry name" value="SecA_PP_bind"/>
    <property type="match status" value="1"/>
</dbReference>
<gene>
    <name evidence="16" type="primary">secA2</name>
    <name evidence="12" type="synonym">secA</name>
    <name evidence="16" type="ORF">ESZ47_08000</name>
</gene>
<dbReference type="GO" id="GO:0031522">
    <property type="term" value="C:cell envelope Sec protein transport complex"/>
    <property type="evidence" value="ECO:0007669"/>
    <property type="project" value="TreeGrafter"/>
</dbReference>
<evidence type="ECO:0000256" key="7">
    <source>
        <dbReference type="ARBA" id="ARBA00022840"/>
    </source>
</evidence>
<evidence type="ECO:0000256" key="6">
    <source>
        <dbReference type="ARBA" id="ARBA00022741"/>
    </source>
</evidence>
<proteinExistence type="inferred from homology"/>
<dbReference type="NCBIfam" id="TIGR03714">
    <property type="entry name" value="secA2"/>
    <property type="match status" value="1"/>
</dbReference>
<comment type="catalytic activity">
    <reaction evidence="12">
        <text>ATP + H2O + cellular proteinSide 1 = ADP + phosphate + cellular proteinSide 2.</text>
        <dbReference type="EC" id="7.4.2.8"/>
    </reaction>
</comment>
<keyword evidence="17" id="KW-1185">Reference proteome</keyword>
<dbReference type="InterPro" id="IPR011116">
    <property type="entry name" value="SecA_Wing/Scaffold"/>
</dbReference>
<dbReference type="InterPro" id="IPR044722">
    <property type="entry name" value="SecA_SF2_C"/>
</dbReference>
<keyword evidence="9 12" id="KW-1278">Translocase</keyword>
<dbReference type="Gene3D" id="3.90.1440.10">
    <property type="entry name" value="SecA, preprotein cross-linking domain"/>
    <property type="match status" value="1"/>
</dbReference>
<evidence type="ECO:0000259" key="15">
    <source>
        <dbReference type="PROSITE" id="PS51196"/>
    </source>
</evidence>
<dbReference type="GO" id="GO:0005524">
    <property type="term" value="F:ATP binding"/>
    <property type="evidence" value="ECO:0007669"/>
    <property type="project" value="UniProtKB-UniRule"/>
</dbReference>
<keyword evidence="4 12" id="KW-1003">Cell membrane</keyword>
<dbReference type="EMBL" id="SDGY01000006">
    <property type="protein sequence ID" value="TYC46164.1"/>
    <property type="molecule type" value="Genomic_DNA"/>
</dbReference>
<keyword evidence="3 12" id="KW-0813">Transport</keyword>
<evidence type="ECO:0000256" key="4">
    <source>
        <dbReference type="ARBA" id="ARBA00022475"/>
    </source>
</evidence>
<dbReference type="FunFam" id="3.40.50.300:FF:000429">
    <property type="entry name" value="Preprotein translocase subunit SecA"/>
    <property type="match status" value="1"/>
</dbReference>
<dbReference type="InterPro" id="IPR036266">
    <property type="entry name" value="SecA_Wing/Scaffold_sf"/>
</dbReference>
<feature type="domain" description="Helicase C-terminal" evidence="14">
    <location>
        <begin position="413"/>
        <end position="573"/>
    </location>
</feature>
<dbReference type="GO" id="GO:0043952">
    <property type="term" value="P:protein transport by the Sec complex"/>
    <property type="evidence" value="ECO:0007669"/>
    <property type="project" value="TreeGrafter"/>
</dbReference>
<comment type="subunit">
    <text evidence="12">Monomer and homodimer. Part of the essential Sec protein translocation apparatus which comprises SecA, SecYEG and auxiliary proteins SecDF. Other proteins may also be involved.</text>
</comment>
<dbReference type="EC" id="7.4.2.8" evidence="12"/>
<dbReference type="Pfam" id="PF07517">
    <property type="entry name" value="SecA_DEAD"/>
    <property type="match status" value="1"/>
</dbReference>
<dbReference type="GO" id="GO:0065002">
    <property type="term" value="P:intracellular protein transmembrane transport"/>
    <property type="evidence" value="ECO:0007669"/>
    <property type="project" value="UniProtKB-UniRule"/>
</dbReference>
<evidence type="ECO:0000256" key="10">
    <source>
        <dbReference type="ARBA" id="ARBA00023010"/>
    </source>
</evidence>
<evidence type="ECO:0000259" key="14">
    <source>
        <dbReference type="PROSITE" id="PS51194"/>
    </source>
</evidence>
<dbReference type="PRINTS" id="PR00906">
    <property type="entry name" value="SECA"/>
</dbReference>
<dbReference type="PROSITE" id="PS51194">
    <property type="entry name" value="HELICASE_CTER"/>
    <property type="match status" value="1"/>
</dbReference>